<gene>
    <name evidence="2" type="ORF">JOF54_004054</name>
</gene>
<sequence>MRVLVTGAAGFIGSTVVDQLQAGGHEVVAVDVLLGAAHTDRPSWATSALQLVDVRDEAGLAPLLEGVDVVCHQAAMVGLGVDAHDAPDYVSHNVLGTSRLLSAMARAGVLRLVQASSMVVYGDGSYTCGEHGVVRPRPRRPEDLAAGRYDPGCPWCGRGLSWRRVSEDAVLDPRTTYAATKLAQEHLVSAWTTQVGGRAVSLRYHNVYGPRMPRDTPYAGVASLFRSSLAAGRAPRVFEDGGQVRDFVEVSDVAAANVLALTRLTSTEGPPEHRVYNIASGQPRPILEVATLLAELMGGPEPQVVGGGRPGDVRHVVADPALAVDELGFRPAVTFDDGMRRFAEAPMRTGLGG</sequence>
<dbReference type="EMBL" id="JAGIOB010000001">
    <property type="protein sequence ID" value="MBP2419132.1"/>
    <property type="molecule type" value="Genomic_DNA"/>
</dbReference>
<protein>
    <submittedName>
        <fullName evidence="2">dTDP-L-rhamnose 4-epimerase</fullName>
        <ecNumber evidence="2">5.1.3.25</ecNumber>
    </submittedName>
</protein>
<feature type="domain" description="NAD-dependent epimerase/dehydratase" evidence="1">
    <location>
        <begin position="3"/>
        <end position="126"/>
    </location>
</feature>
<keyword evidence="2" id="KW-0413">Isomerase</keyword>
<feature type="domain" description="NAD-dependent epimerase/dehydratase" evidence="1">
    <location>
        <begin position="168"/>
        <end position="279"/>
    </location>
</feature>
<dbReference type="GO" id="GO:0016853">
    <property type="term" value="F:isomerase activity"/>
    <property type="evidence" value="ECO:0007669"/>
    <property type="project" value="UniProtKB-KW"/>
</dbReference>
<accession>A0ABS4ZDL8</accession>
<dbReference type="EC" id="5.1.3.25" evidence="2"/>
<dbReference type="Gene3D" id="3.40.50.720">
    <property type="entry name" value="NAD(P)-binding Rossmann-like Domain"/>
    <property type="match status" value="1"/>
</dbReference>
<dbReference type="Pfam" id="PF01370">
    <property type="entry name" value="Epimerase"/>
    <property type="match status" value="2"/>
</dbReference>
<evidence type="ECO:0000313" key="2">
    <source>
        <dbReference type="EMBL" id="MBP2419132.1"/>
    </source>
</evidence>
<comment type="caution">
    <text evidence="2">The sequence shown here is derived from an EMBL/GenBank/DDBJ whole genome shotgun (WGS) entry which is preliminary data.</text>
</comment>
<dbReference type="PANTHER" id="PTHR43245:SF13">
    <property type="entry name" value="UDP-D-APIOSE_UDP-D-XYLOSE SYNTHASE 2"/>
    <property type="match status" value="1"/>
</dbReference>
<dbReference type="InterPro" id="IPR036291">
    <property type="entry name" value="NAD(P)-bd_dom_sf"/>
</dbReference>
<evidence type="ECO:0000259" key="1">
    <source>
        <dbReference type="Pfam" id="PF01370"/>
    </source>
</evidence>
<name>A0ABS4ZDL8_9ACTN</name>
<dbReference type="RefSeq" id="WP_210059215.1">
    <property type="nucleotide sequence ID" value="NZ_BAAAMH010000035.1"/>
</dbReference>
<keyword evidence="3" id="KW-1185">Reference proteome</keyword>
<proteinExistence type="predicted"/>
<dbReference type="PRINTS" id="PR01713">
    <property type="entry name" value="NUCEPIMERASE"/>
</dbReference>
<dbReference type="InterPro" id="IPR001509">
    <property type="entry name" value="Epimerase_deHydtase"/>
</dbReference>
<dbReference type="PANTHER" id="PTHR43245">
    <property type="entry name" value="BIFUNCTIONAL POLYMYXIN RESISTANCE PROTEIN ARNA"/>
    <property type="match status" value="1"/>
</dbReference>
<reference evidence="2 3" key="1">
    <citation type="submission" date="2021-03" db="EMBL/GenBank/DDBJ databases">
        <title>Sequencing the genomes of 1000 actinobacteria strains.</title>
        <authorList>
            <person name="Klenk H.-P."/>
        </authorList>
    </citation>
    <scope>NUCLEOTIDE SEQUENCE [LARGE SCALE GENOMIC DNA]</scope>
    <source>
        <strain evidence="2 3">DSM 12936</strain>
    </source>
</reference>
<dbReference type="SUPFAM" id="SSF51735">
    <property type="entry name" value="NAD(P)-binding Rossmann-fold domains"/>
    <property type="match status" value="1"/>
</dbReference>
<dbReference type="Proteomes" id="UP000758168">
    <property type="component" value="Unassembled WGS sequence"/>
</dbReference>
<organism evidence="2 3">
    <name type="scientific">Microlunatus capsulatus</name>
    <dbReference type="NCBI Taxonomy" id="99117"/>
    <lineage>
        <taxon>Bacteria</taxon>
        <taxon>Bacillati</taxon>
        <taxon>Actinomycetota</taxon>
        <taxon>Actinomycetes</taxon>
        <taxon>Propionibacteriales</taxon>
        <taxon>Propionibacteriaceae</taxon>
        <taxon>Microlunatus</taxon>
    </lineage>
</organism>
<evidence type="ECO:0000313" key="3">
    <source>
        <dbReference type="Proteomes" id="UP000758168"/>
    </source>
</evidence>
<dbReference type="InterPro" id="IPR050177">
    <property type="entry name" value="Lipid_A_modif_metabolic_enz"/>
</dbReference>